<dbReference type="Pfam" id="PF01479">
    <property type="entry name" value="S4"/>
    <property type="match status" value="1"/>
</dbReference>
<comment type="similarity">
    <text evidence="2">Belongs to the TlyA family.</text>
</comment>
<name>A0A0U9HGX5_9FIRM</name>
<evidence type="ECO:0000256" key="3">
    <source>
        <dbReference type="PROSITE-ProRule" id="PRU00182"/>
    </source>
</evidence>
<dbReference type="InterPro" id="IPR047048">
    <property type="entry name" value="TlyA"/>
</dbReference>
<dbReference type="InterPro" id="IPR029063">
    <property type="entry name" value="SAM-dependent_MTases_sf"/>
</dbReference>
<dbReference type="Gene3D" id="3.40.50.150">
    <property type="entry name" value="Vaccinia Virus protein VP39"/>
    <property type="match status" value="1"/>
</dbReference>
<dbReference type="Pfam" id="PF01728">
    <property type="entry name" value="FtsJ"/>
    <property type="match status" value="1"/>
</dbReference>
<dbReference type="SMART" id="SM00363">
    <property type="entry name" value="S4"/>
    <property type="match status" value="1"/>
</dbReference>
<dbReference type="GO" id="GO:0008168">
    <property type="term" value="F:methyltransferase activity"/>
    <property type="evidence" value="ECO:0007669"/>
    <property type="project" value="UniProtKB-KW"/>
</dbReference>
<evidence type="ECO:0000313" key="5">
    <source>
        <dbReference type="EMBL" id="GAQ26130.1"/>
    </source>
</evidence>
<dbReference type="InterPro" id="IPR002877">
    <property type="entry name" value="RNA_MeTrfase_FtsJ_dom"/>
</dbReference>
<accession>A0A0U9HGX5</accession>
<protein>
    <submittedName>
        <fullName evidence="5">23S rRNA (Cytidine1920-2'-O)/16S rRNA (Cytidine1409-2'-O)-methyltransferase</fullName>
    </submittedName>
</protein>
<dbReference type="SUPFAM" id="SSF53335">
    <property type="entry name" value="S-adenosyl-L-methionine-dependent methyltransferases"/>
    <property type="match status" value="1"/>
</dbReference>
<evidence type="ECO:0000256" key="2">
    <source>
        <dbReference type="ARBA" id="ARBA00029460"/>
    </source>
</evidence>
<dbReference type="InterPro" id="IPR004538">
    <property type="entry name" value="Hemolysin_A/TlyA"/>
</dbReference>
<evidence type="ECO:0000259" key="4">
    <source>
        <dbReference type="SMART" id="SM00363"/>
    </source>
</evidence>
<dbReference type="NCBIfam" id="TIGR00478">
    <property type="entry name" value="tly"/>
    <property type="match status" value="1"/>
</dbReference>
<evidence type="ECO:0000313" key="6">
    <source>
        <dbReference type="Proteomes" id="UP000062160"/>
    </source>
</evidence>
<dbReference type="CDD" id="cd02440">
    <property type="entry name" value="AdoMet_MTases"/>
    <property type="match status" value="1"/>
</dbReference>
<dbReference type="PANTHER" id="PTHR32319:SF0">
    <property type="entry name" value="BACTERIAL HEMOLYSIN-LIKE PROTEIN"/>
    <property type="match status" value="1"/>
</dbReference>
<dbReference type="STRING" id="224999.GCA_001485475_02169"/>
<dbReference type="Gene3D" id="3.10.290.10">
    <property type="entry name" value="RNA-binding S4 domain"/>
    <property type="match status" value="1"/>
</dbReference>
<dbReference type="GO" id="GO:0032259">
    <property type="term" value="P:methylation"/>
    <property type="evidence" value="ECO:0007669"/>
    <property type="project" value="UniProtKB-KW"/>
</dbReference>
<dbReference type="GO" id="GO:0003723">
    <property type="term" value="F:RNA binding"/>
    <property type="evidence" value="ECO:0007669"/>
    <property type="project" value="UniProtKB-KW"/>
</dbReference>
<feature type="domain" description="RNA-binding S4" evidence="4">
    <location>
        <begin position="9"/>
        <end position="74"/>
    </location>
</feature>
<dbReference type="Proteomes" id="UP000062160">
    <property type="component" value="Unassembled WGS sequence"/>
</dbReference>
<organism evidence="5">
    <name type="scientific">Tepidanaerobacter syntrophicus</name>
    <dbReference type="NCBI Taxonomy" id="224999"/>
    <lineage>
        <taxon>Bacteria</taxon>
        <taxon>Bacillati</taxon>
        <taxon>Bacillota</taxon>
        <taxon>Clostridia</taxon>
        <taxon>Thermosediminibacterales</taxon>
        <taxon>Tepidanaerobacteraceae</taxon>
        <taxon>Tepidanaerobacter</taxon>
    </lineage>
</organism>
<gene>
    <name evidence="5" type="ORF">TSYNT_9389</name>
</gene>
<proteinExistence type="inferred from homology"/>
<reference evidence="5" key="1">
    <citation type="journal article" date="2016" name="Genome Announc.">
        <title>Draft Genome Sequence of the Syntrophic Lactate-Degrading Bacterium Tepidanaerobacter syntrophicus JLT.</title>
        <authorList>
            <person name="Matsuura N."/>
            <person name="Ohashi A."/>
            <person name="Tourlousse D.M."/>
            <person name="Sekiguchi Y."/>
        </authorList>
    </citation>
    <scope>NUCLEOTIDE SEQUENCE [LARGE SCALE GENOMIC DNA]</scope>
    <source>
        <strain evidence="5">JL</strain>
    </source>
</reference>
<sequence>MIIMDQKKERLDILLVKNGIFESREKAKAEIMCGNVLVNNNVVDKPGTLVSVESNITLKQKMCPYVSRGGLKLEKALEVFAVNVRDKVVLDAGASTGGFTDCMLKRGAKRIYAVDVGYGQLAYSLREDNRVIVMERKNVRHFTLTDVGEQVDLITADLSFISLSKVFNVFYELLKPEGDLITLIKPQFEVKREEVGKHGVVKDAKLHVRAISDVISSANQCGLYVINLTYSPIKGPKGNIEYLAHFRKDRTDNSIIDIEAIVNKSHNELS</sequence>
<dbReference type="InterPro" id="IPR036986">
    <property type="entry name" value="S4_RNA-bd_sf"/>
</dbReference>
<dbReference type="SUPFAM" id="SSF55174">
    <property type="entry name" value="Alpha-L RNA-binding motif"/>
    <property type="match status" value="1"/>
</dbReference>
<dbReference type="EMBL" id="DF977003">
    <property type="protein sequence ID" value="GAQ26130.1"/>
    <property type="molecule type" value="Genomic_DNA"/>
</dbReference>
<keyword evidence="1 3" id="KW-0694">RNA-binding</keyword>
<dbReference type="PROSITE" id="PS50889">
    <property type="entry name" value="S4"/>
    <property type="match status" value="1"/>
</dbReference>
<dbReference type="InterPro" id="IPR002942">
    <property type="entry name" value="S4_RNA-bd"/>
</dbReference>
<dbReference type="AlphaFoldDB" id="A0A0U9HGX5"/>
<keyword evidence="6" id="KW-1185">Reference proteome</keyword>
<keyword evidence="5" id="KW-0808">Transferase</keyword>
<evidence type="ECO:0000256" key="1">
    <source>
        <dbReference type="ARBA" id="ARBA00022884"/>
    </source>
</evidence>
<dbReference type="PIRSF" id="PIRSF005578">
    <property type="entry name" value="TlyA"/>
    <property type="match status" value="1"/>
</dbReference>
<keyword evidence="5" id="KW-0489">Methyltransferase</keyword>
<dbReference type="PANTHER" id="PTHR32319">
    <property type="entry name" value="BACTERIAL HEMOLYSIN-LIKE PROTEIN"/>
    <property type="match status" value="1"/>
</dbReference>